<proteinExistence type="predicted"/>
<reference evidence="2 3" key="1">
    <citation type="submission" date="2013-11" db="EMBL/GenBank/DDBJ databases">
        <title>Elucidation of the Photorhabdus temperata genome and generation of transposon mutant library to identify motility mutants.</title>
        <authorList>
            <person name="Hurst S.G.IV."/>
            <person name="Micheals B."/>
            <person name="Abebe-Akele F."/>
            <person name="Rowedder H."/>
            <person name="Bullock H."/>
            <person name="Jackobeck R."/>
            <person name="Janicki E."/>
            <person name="Tisa L.S."/>
        </authorList>
    </citation>
    <scope>NUCLEOTIDE SEQUENCE [LARGE SCALE GENOMIC DNA]</scope>
    <source>
        <strain evidence="2 3">NC19</strain>
    </source>
</reference>
<dbReference type="PATRIC" id="fig|1004151.3.peg.3207"/>
<dbReference type="AlphaFoldDB" id="W3V5P2"/>
<name>W3V5P2_9GAMM</name>
<gene>
    <name evidence="2" type="ORF">PTE_03111</name>
</gene>
<dbReference type="RefSeq" id="WP_036847978.1">
    <property type="nucleotide sequence ID" value="NZ_AYSJ01000013.1"/>
</dbReference>
<sequence>MDIISDFLTARASIITRSIGEFQLDAVTVESHSSMLRLTENPIESGAAIADYAILEPKEITVIGIMVGYGKHKNLWGNYVRARSGSLANHVLMKC</sequence>
<dbReference type="Pfam" id="PF21821">
    <property type="entry name" value="Dit_like"/>
    <property type="match status" value="1"/>
</dbReference>
<organism evidence="2 3">
    <name type="scientific">Photorhabdus khanii NC19</name>
    <dbReference type="NCBI Taxonomy" id="1004151"/>
    <lineage>
        <taxon>Bacteria</taxon>
        <taxon>Pseudomonadati</taxon>
        <taxon>Pseudomonadota</taxon>
        <taxon>Gammaproteobacteria</taxon>
        <taxon>Enterobacterales</taxon>
        <taxon>Morganellaceae</taxon>
        <taxon>Photorhabdus</taxon>
    </lineage>
</organism>
<evidence type="ECO:0000259" key="1">
    <source>
        <dbReference type="Pfam" id="PF21821"/>
    </source>
</evidence>
<comment type="caution">
    <text evidence="2">The sequence shown here is derived from an EMBL/GenBank/DDBJ whole genome shotgun (WGS) entry which is preliminary data.</text>
</comment>
<dbReference type="Proteomes" id="UP000018957">
    <property type="component" value="Unassembled WGS sequence"/>
</dbReference>
<evidence type="ECO:0000313" key="3">
    <source>
        <dbReference type="Proteomes" id="UP000018957"/>
    </source>
</evidence>
<evidence type="ECO:0000313" key="2">
    <source>
        <dbReference type="EMBL" id="ETS31157.1"/>
    </source>
</evidence>
<protein>
    <recommendedName>
        <fullName evidence="1">Dit-like phage tail protein N-terminal domain-containing protein</fullName>
    </recommendedName>
</protein>
<accession>W3V5P2</accession>
<keyword evidence="3" id="KW-1185">Reference proteome</keyword>
<dbReference type="EMBL" id="AYSJ01000013">
    <property type="protein sequence ID" value="ETS31157.1"/>
    <property type="molecule type" value="Genomic_DNA"/>
</dbReference>
<feature type="domain" description="Dit-like phage tail protein N-terminal" evidence="1">
    <location>
        <begin position="24"/>
        <end position="72"/>
    </location>
</feature>
<dbReference type="InterPro" id="IPR048494">
    <property type="entry name" value="Dit-like_N"/>
</dbReference>